<dbReference type="PRINTS" id="PR00700">
    <property type="entry name" value="PRTYPHPHTASE"/>
</dbReference>
<dbReference type="Pfam" id="PF00102">
    <property type="entry name" value="Y_phosphatase"/>
    <property type="match status" value="2"/>
</dbReference>
<dbReference type="GO" id="GO:0004725">
    <property type="term" value="F:protein tyrosine phosphatase activity"/>
    <property type="evidence" value="ECO:0007669"/>
    <property type="project" value="UniProtKB-EC"/>
</dbReference>
<evidence type="ECO:0000256" key="1">
    <source>
        <dbReference type="ARBA" id="ARBA00009649"/>
    </source>
</evidence>
<protein>
    <recommendedName>
        <fullName evidence="2">protein-tyrosine-phosphatase</fullName>
        <ecNumber evidence="2">3.1.3.48</ecNumber>
    </recommendedName>
</protein>
<dbReference type="InterPro" id="IPR016130">
    <property type="entry name" value="Tyr_Pase_AS"/>
</dbReference>
<accession>A0A9N9WBF5</accession>
<dbReference type="InterPro" id="IPR003595">
    <property type="entry name" value="Tyr_Pase_cat"/>
</dbReference>
<dbReference type="InterPro" id="IPR000242">
    <property type="entry name" value="PTP_cat"/>
</dbReference>
<feature type="region of interest" description="Disordered" evidence="3">
    <location>
        <begin position="1"/>
        <end position="113"/>
    </location>
</feature>
<evidence type="ECO:0000313" key="8">
    <source>
        <dbReference type="Proteomes" id="UP000775872"/>
    </source>
</evidence>
<dbReference type="EMBL" id="CABFOC020000011">
    <property type="protein sequence ID" value="CAH0045571.1"/>
    <property type="molecule type" value="Genomic_DNA"/>
</dbReference>
<dbReference type="OrthoDB" id="6058203at2759"/>
<feature type="compositionally biased region" description="Basic and acidic residues" evidence="3">
    <location>
        <begin position="192"/>
        <end position="209"/>
    </location>
</feature>
<dbReference type="EC" id="3.1.3.48" evidence="2"/>
<gene>
    <name evidence="7" type="ORF">CSOL1703_00011324</name>
</gene>
<feature type="domain" description="Rhodanese" evidence="6">
    <location>
        <begin position="310"/>
        <end position="426"/>
    </location>
</feature>
<keyword evidence="8" id="KW-1185">Reference proteome</keyword>
<dbReference type="PROSITE" id="PS50055">
    <property type="entry name" value="TYR_PHOSPHATASE_PTP"/>
    <property type="match status" value="1"/>
</dbReference>
<dbReference type="InterPro" id="IPR000387">
    <property type="entry name" value="Tyr_Pase_dom"/>
</dbReference>
<dbReference type="SUPFAM" id="SSF52821">
    <property type="entry name" value="Rhodanese/Cell cycle control phosphatase"/>
    <property type="match status" value="1"/>
</dbReference>
<feature type="compositionally biased region" description="Basic and acidic residues" evidence="3">
    <location>
        <begin position="175"/>
        <end position="185"/>
    </location>
</feature>
<feature type="compositionally biased region" description="Basic residues" evidence="3">
    <location>
        <begin position="29"/>
        <end position="44"/>
    </location>
</feature>
<dbReference type="FunFam" id="3.40.250.10:FF:000051">
    <property type="entry name" value="Protein tyrosine phosphatase (Pyp1), putative"/>
    <property type="match status" value="1"/>
</dbReference>
<dbReference type="InterPro" id="IPR050348">
    <property type="entry name" value="Protein-Tyr_Phosphatase"/>
</dbReference>
<organism evidence="7 8">
    <name type="scientific">Clonostachys solani</name>
    <dbReference type="NCBI Taxonomy" id="160281"/>
    <lineage>
        <taxon>Eukaryota</taxon>
        <taxon>Fungi</taxon>
        <taxon>Dikarya</taxon>
        <taxon>Ascomycota</taxon>
        <taxon>Pezizomycotina</taxon>
        <taxon>Sordariomycetes</taxon>
        <taxon>Hypocreomycetidae</taxon>
        <taxon>Hypocreales</taxon>
        <taxon>Bionectriaceae</taxon>
        <taxon>Clonostachys</taxon>
    </lineage>
</organism>
<evidence type="ECO:0000259" key="6">
    <source>
        <dbReference type="PROSITE" id="PS50206"/>
    </source>
</evidence>
<dbReference type="InterPro" id="IPR029021">
    <property type="entry name" value="Prot-tyrosine_phosphatase-like"/>
</dbReference>
<evidence type="ECO:0000259" key="5">
    <source>
        <dbReference type="PROSITE" id="PS50056"/>
    </source>
</evidence>
<dbReference type="SMART" id="SM00404">
    <property type="entry name" value="PTPc_motif"/>
    <property type="match status" value="1"/>
</dbReference>
<evidence type="ECO:0000313" key="7">
    <source>
        <dbReference type="EMBL" id="CAH0045571.1"/>
    </source>
</evidence>
<dbReference type="InterPro" id="IPR036873">
    <property type="entry name" value="Rhodanese-like_dom_sf"/>
</dbReference>
<name>A0A9N9WBF5_9HYPO</name>
<dbReference type="PROSITE" id="PS50206">
    <property type="entry name" value="RHODANESE_3"/>
    <property type="match status" value="1"/>
</dbReference>
<feature type="region of interest" description="Disordered" evidence="3">
    <location>
        <begin position="933"/>
        <end position="957"/>
    </location>
</feature>
<dbReference type="CDD" id="cd18533">
    <property type="entry name" value="PTP_fungal"/>
    <property type="match status" value="1"/>
</dbReference>
<dbReference type="PANTHER" id="PTHR19134">
    <property type="entry name" value="RECEPTOR-TYPE TYROSINE-PROTEIN PHOSPHATASE"/>
    <property type="match status" value="1"/>
</dbReference>
<dbReference type="CDD" id="cd01446">
    <property type="entry name" value="DSP_MapKP"/>
    <property type="match status" value="1"/>
</dbReference>
<sequence>MHDAKPGERTPLNYTMKTAAPKTPGFFSHHSHTHSPHALRHPKPSNKPASPLSSPRAPYSTGQNYAPKLSPGRPVEMRSSSPNYFGLVVDSSNDPRDSSGLGRSNWSPPSSSVKSFAAAIPTQLPLDANPEFEAFKRQADLNRGMSLSISSATFGLPTVKNAPTRPPPPPRWHTHASDADSERAFPRLSNSAKDRQPGFKMDIDQDSLHDSAYVSSDSKRNSESSLFPLQLGGLTRYESPRPIEGTQQRTGLTKAEDRDPRLSIMEHKLEPPLPTPGEVSRAATMPIKLDLTQPAMISGQQLEEMMSDMKQSRLLILDIRSSQNYAQSHIQGALNLCIPTTLLKRATFNTQRLQQTFSSETDADKFSTWRDMETIVVYDAYSSDKRDAVAPQNMVKKFTNEGFSGETFILRGGFTAFQENYPTLLEQRSSCESACGASNKGLAPVIGGVSLPTCSNEPNPFFSNIRQNMDLADGVGQFELSRPEALDSPLLPKWLREAAEEPNKGKNVADKFLHIEKDEMSRMKSAYAAFNPKHNVQGAVQLIGVEQGGKNRYKDILPFEHARVKLHCKPDGSCDYVNASHIQSSMSNKRYIASQGPLPTTFEDFWSVVWEQDVRVIVMLTAESEGGQLKCHSYWKEKDYGHLKLKPLSEKKASLDIDKHRGDSIVSPSPTAMGEIPRRRANTMAAVETPAPASSRPVTTQAETPYVVIRKFALSHAAHPFEPMREITQLHFSSWPDFGAPAQPSHLLALVELANIMQRAALPVETPSVVGGRASINHTQAPWHDEPESDKRVRPMLVHCSAGCGRTGTFCAVDSVIDMLKRQRRARNANHQVRSDEEGDIQMDEAHDIVSPKTNRKMSFSNASIQKSIGERGIRPGGALSNASWVADETVDLIETTVEDFRRQRLSMVQSLRQFVLCYETVLEWAHRVHGSRPSVGPLGAPRARSGSLQQAVRDRA</sequence>
<feature type="domain" description="Tyrosine specific protein phosphatases" evidence="5">
    <location>
        <begin position="795"/>
        <end position="848"/>
    </location>
</feature>
<dbReference type="Pfam" id="PF00581">
    <property type="entry name" value="Rhodanese"/>
    <property type="match status" value="1"/>
</dbReference>
<comment type="similarity">
    <text evidence="1">Belongs to the protein-tyrosine phosphatase family. Non-receptor class subfamily.</text>
</comment>
<dbReference type="PROSITE" id="PS50056">
    <property type="entry name" value="TYR_PHOSPHATASE_2"/>
    <property type="match status" value="1"/>
</dbReference>
<dbReference type="AlphaFoldDB" id="A0A9N9WBF5"/>
<dbReference type="SUPFAM" id="SSF52799">
    <property type="entry name" value="(Phosphotyrosine protein) phosphatases II"/>
    <property type="match status" value="1"/>
</dbReference>
<evidence type="ECO:0000256" key="3">
    <source>
        <dbReference type="SAM" id="MobiDB-lite"/>
    </source>
</evidence>
<reference evidence="7 8" key="2">
    <citation type="submission" date="2021-10" db="EMBL/GenBank/DDBJ databases">
        <authorList>
            <person name="Piombo E."/>
        </authorList>
    </citation>
    <scope>NUCLEOTIDE SEQUENCE [LARGE SCALE GENOMIC DNA]</scope>
</reference>
<dbReference type="Gene3D" id="3.90.190.10">
    <property type="entry name" value="Protein tyrosine phosphatase superfamily"/>
    <property type="match status" value="1"/>
</dbReference>
<dbReference type="InterPro" id="IPR001763">
    <property type="entry name" value="Rhodanese-like_dom"/>
</dbReference>
<reference evidence="8" key="1">
    <citation type="submission" date="2019-06" db="EMBL/GenBank/DDBJ databases">
        <authorList>
            <person name="Broberg M."/>
        </authorList>
    </citation>
    <scope>NUCLEOTIDE SEQUENCE [LARGE SCALE GENOMIC DNA]</scope>
</reference>
<dbReference type="PROSITE" id="PS00383">
    <property type="entry name" value="TYR_PHOSPHATASE_1"/>
    <property type="match status" value="1"/>
</dbReference>
<evidence type="ECO:0000259" key="4">
    <source>
        <dbReference type="PROSITE" id="PS50055"/>
    </source>
</evidence>
<dbReference type="SMART" id="SM00194">
    <property type="entry name" value="PTPc"/>
    <property type="match status" value="1"/>
</dbReference>
<comment type="caution">
    <text evidence="7">The sequence shown here is derived from an EMBL/GenBank/DDBJ whole genome shotgun (WGS) entry which is preliminary data.</text>
</comment>
<dbReference type="Gene3D" id="3.40.250.10">
    <property type="entry name" value="Rhodanese-like domain"/>
    <property type="match status" value="1"/>
</dbReference>
<dbReference type="SMART" id="SM00450">
    <property type="entry name" value="RHOD"/>
    <property type="match status" value="1"/>
</dbReference>
<dbReference type="Proteomes" id="UP000775872">
    <property type="component" value="Unassembled WGS sequence"/>
</dbReference>
<feature type="domain" description="Tyrosine-protein phosphatase" evidence="4">
    <location>
        <begin position="550"/>
        <end position="925"/>
    </location>
</feature>
<proteinExistence type="inferred from homology"/>
<dbReference type="PANTHER" id="PTHR19134:SF561">
    <property type="entry name" value="PROTEIN TYROSINE PHOSPHATASE 36E, ISOFORM A"/>
    <property type="match status" value="1"/>
</dbReference>
<feature type="region of interest" description="Disordered" evidence="3">
    <location>
        <begin position="156"/>
        <end position="257"/>
    </location>
</feature>
<evidence type="ECO:0000256" key="2">
    <source>
        <dbReference type="ARBA" id="ARBA00013064"/>
    </source>
</evidence>